<reference evidence="1 2" key="2">
    <citation type="submission" date="2018-11" db="EMBL/GenBank/DDBJ databases">
        <authorList>
            <consortium name="Pathogen Informatics"/>
        </authorList>
    </citation>
    <scope>NUCLEOTIDE SEQUENCE [LARGE SCALE GENOMIC DNA]</scope>
</reference>
<evidence type="ECO:0000313" key="2">
    <source>
        <dbReference type="Proteomes" id="UP000050794"/>
    </source>
</evidence>
<dbReference type="EMBL" id="UYWY01022876">
    <property type="protein sequence ID" value="VDM46776.1"/>
    <property type="molecule type" value="Genomic_DNA"/>
</dbReference>
<dbReference type="AlphaFoldDB" id="A0A183V3Y5"/>
<reference evidence="3" key="1">
    <citation type="submission" date="2016-06" db="UniProtKB">
        <authorList>
            <consortium name="WormBaseParasite"/>
        </authorList>
    </citation>
    <scope>IDENTIFICATION</scope>
</reference>
<dbReference type="Proteomes" id="UP000050794">
    <property type="component" value="Unassembled WGS sequence"/>
</dbReference>
<organism evidence="2 3">
    <name type="scientific">Toxocara canis</name>
    <name type="common">Canine roundworm</name>
    <dbReference type="NCBI Taxonomy" id="6265"/>
    <lineage>
        <taxon>Eukaryota</taxon>
        <taxon>Metazoa</taxon>
        <taxon>Ecdysozoa</taxon>
        <taxon>Nematoda</taxon>
        <taxon>Chromadorea</taxon>
        <taxon>Rhabditida</taxon>
        <taxon>Spirurina</taxon>
        <taxon>Ascaridomorpha</taxon>
        <taxon>Ascaridoidea</taxon>
        <taxon>Toxocaridae</taxon>
        <taxon>Toxocara</taxon>
    </lineage>
</organism>
<protein>
    <submittedName>
        <fullName evidence="3">Secreted protein</fullName>
    </submittedName>
</protein>
<name>A0A183V3Y5_TOXCA</name>
<accession>A0A183V3Y5</accession>
<dbReference type="WBParaSite" id="TCNE_0001545601-mRNA-1">
    <property type="protein sequence ID" value="TCNE_0001545601-mRNA-1"/>
    <property type="gene ID" value="TCNE_0001545601"/>
</dbReference>
<gene>
    <name evidence="1" type="ORF">TCNE_LOCUS15455</name>
</gene>
<evidence type="ECO:0000313" key="3">
    <source>
        <dbReference type="WBParaSite" id="TCNE_0001545601-mRNA-1"/>
    </source>
</evidence>
<keyword evidence="2" id="KW-1185">Reference proteome</keyword>
<evidence type="ECO:0000313" key="1">
    <source>
        <dbReference type="EMBL" id="VDM46776.1"/>
    </source>
</evidence>
<sequence length="87" mass="9538">MFCIGALDVKLLGAAGVVSRVPLPIVLVAAAAPIEQINNIYGARCVCVCLLRIKSSIIYRDVLLSAISSFRPTTAIDYLILSYWQYY</sequence>
<proteinExistence type="predicted"/>